<organism evidence="6 7">
    <name type="scientific">Chiloscyllium punctatum</name>
    <name type="common">Brownbanded bambooshark</name>
    <name type="synonym">Hemiscyllium punctatum</name>
    <dbReference type="NCBI Taxonomy" id="137246"/>
    <lineage>
        <taxon>Eukaryota</taxon>
        <taxon>Metazoa</taxon>
        <taxon>Chordata</taxon>
        <taxon>Craniata</taxon>
        <taxon>Vertebrata</taxon>
        <taxon>Chondrichthyes</taxon>
        <taxon>Elasmobranchii</taxon>
        <taxon>Galeomorphii</taxon>
        <taxon>Galeoidea</taxon>
        <taxon>Orectolobiformes</taxon>
        <taxon>Hemiscylliidae</taxon>
        <taxon>Chiloscyllium</taxon>
    </lineage>
</organism>
<keyword evidence="1" id="KW-0479">Metal-binding</keyword>
<dbReference type="PANTHER" id="PTHR25465">
    <property type="entry name" value="B-BOX DOMAIN CONTAINING"/>
    <property type="match status" value="1"/>
</dbReference>
<evidence type="ECO:0000256" key="2">
    <source>
        <dbReference type="ARBA" id="ARBA00022771"/>
    </source>
</evidence>
<proteinExistence type="predicted"/>
<dbReference type="InterPro" id="IPR006574">
    <property type="entry name" value="PRY"/>
</dbReference>
<dbReference type="GO" id="GO:0005737">
    <property type="term" value="C:cytoplasm"/>
    <property type="evidence" value="ECO:0007669"/>
    <property type="project" value="UniProtKB-ARBA"/>
</dbReference>
<dbReference type="STRING" id="137246.A0A401RE21"/>
<dbReference type="InterPro" id="IPR003879">
    <property type="entry name" value="Butyrophylin_SPRY"/>
</dbReference>
<evidence type="ECO:0000256" key="1">
    <source>
        <dbReference type="ARBA" id="ARBA00022723"/>
    </source>
</evidence>
<evidence type="ECO:0000313" key="6">
    <source>
        <dbReference type="EMBL" id="GCC16383.1"/>
    </source>
</evidence>
<gene>
    <name evidence="6" type="ORF">chiPu_0022201</name>
</gene>
<dbReference type="GO" id="GO:0008270">
    <property type="term" value="F:zinc ion binding"/>
    <property type="evidence" value="ECO:0007669"/>
    <property type="project" value="UniProtKB-KW"/>
</dbReference>
<evidence type="ECO:0000313" key="7">
    <source>
        <dbReference type="Proteomes" id="UP000287033"/>
    </source>
</evidence>
<dbReference type="InterPro" id="IPR003877">
    <property type="entry name" value="SPRY_dom"/>
</dbReference>
<dbReference type="OMA" id="RTESSWC"/>
<keyword evidence="3" id="KW-0862">Zinc</keyword>
<name>A0A401RE21_CHIPU</name>
<keyword evidence="7" id="KW-1185">Reference proteome</keyword>
<dbReference type="InterPro" id="IPR013320">
    <property type="entry name" value="ConA-like_dom_sf"/>
</dbReference>
<feature type="compositionally biased region" description="Polar residues" evidence="4">
    <location>
        <begin position="1"/>
        <end position="11"/>
    </location>
</feature>
<dbReference type="PROSITE" id="PS50188">
    <property type="entry name" value="B302_SPRY"/>
    <property type="match status" value="1"/>
</dbReference>
<dbReference type="AlphaFoldDB" id="A0A401RE21"/>
<evidence type="ECO:0000256" key="4">
    <source>
        <dbReference type="SAM" id="MobiDB-lite"/>
    </source>
</evidence>
<dbReference type="InterPro" id="IPR001870">
    <property type="entry name" value="B30.2/SPRY"/>
</dbReference>
<dbReference type="PANTHER" id="PTHR25465:SF77">
    <property type="entry name" value="E3 UBIQUITIN_ISG15 LIGASE TRIM25"/>
    <property type="match status" value="1"/>
</dbReference>
<reference evidence="6 7" key="1">
    <citation type="journal article" date="2018" name="Nat. Ecol. Evol.">
        <title>Shark genomes provide insights into elasmobranch evolution and the origin of vertebrates.</title>
        <authorList>
            <person name="Hara Y"/>
            <person name="Yamaguchi K"/>
            <person name="Onimaru K"/>
            <person name="Kadota M"/>
            <person name="Koyanagi M"/>
            <person name="Keeley SD"/>
            <person name="Tatsumi K"/>
            <person name="Tanaka K"/>
            <person name="Motone F"/>
            <person name="Kageyama Y"/>
            <person name="Nozu R"/>
            <person name="Adachi N"/>
            <person name="Nishimura O"/>
            <person name="Nakagawa R"/>
            <person name="Tanegashima C"/>
            <person name="Kiyatake I"/>
            <person name="Matsumoto R"/>
            <person name="Murakumo K"/>
            <person name="Nishida K"/>
            <person name="Terakita A"/>
            <person name="Kuratani S"/>
            <person name="Sato K"/>
            <person name="Hyodo S Kuraku.S."/>
        </authorList>
    </citation>
    <scope>NUCLEOTIDE SEQUENCE [LARGE SCALE GENOMIC DNA]</scope>
</reference>
<dbReference type="Pfam" id="PF13765">
    <property type="entry name" value="PRY"/>
    <property type="match status" value="1"/>
</dbReference>
<protein>
    <recommendedName>
        <fullName evidence="5">B30.2/SPRY domain-containing protein</fullName>
    </recommendedName>
</protein>
<dbReference type="Pfam" id="PF00622">
    <property type="entry name" value="SPRY"/>
    <property type="match status" value="1"/>
</dbReference>
<dbReference type="SMART" id="SM00449">
    <property type="entry name" value="SPRY"/>
    <property type="match status" value="1"/>
</dbReference>
<dbReference type="Gene3D" id="2.60.120.920">
    <property type="match status" value="1"/>
</dbReference>
<dbReference type="SUPFAM" id="SSF49899">
    <property type="entry name" value="Concanavalin A-like lectins/glucanases"/>
    <property type="match status" value="1"/>
</dbReference>
<feature type="non-terminal residue" evidence="6">
    <location>
        <position position="1"/>
    </location>
</feature>
<dbReference type="InterPro" id="IPR051051">
    <property type="entry name" value="E3_ubiq-ligase_TRIM/RNF"/>
</dbReference>
<dbReference type="PRINTS" id="PR01407">
    <property type="entry name" value="BUTYPHLNCDUF"/>
</dbReference>
<dbReference type="SMART" id="SM00589">
    <property type="entry name" value="PRY"/>
    <property type="match status" value="1"/>
</dbReference>
<dbReference type="EMBL" id="BEZZ01006382">
    <property type="protein sequence ID" value="GCC16383.1"/>
    <property type="molecule type" value="Genomic_DNA"/>
</dbReference>
<evidence type="ECO:0000259" key="5">
    <source>
        <dbReference type="PROSITE" id="PS50188"/>
    </source>
</evidence>
<dbReference type="InterPro" id="IPR043136">
    <property type="entry name" value="B30.2/SPRY_sf"/>
</dbReference>
<comment type="caution">
    <text evidence="6">The sequence shown here is derived from an EMBL/GenBank/DDBJ whole genome shotgun (WGS) entry which is preliminary data.</text>
</comment>
<feature type="domain" description="B30.2/SPRY" evidence="5">
    <location>
        <begin position="25"/>
        <end position="215"/>
    </location>
</feature>
<dbReference type="OrthoDB" id="6270329at2759"/>
<evidence type="ECO:0000256" key="3">
    <source>
        <dbReference type="ARBA" id="ARBA00022833"/>
    </source>
</evidence>
<accession>A0A401RE21</accession>
<keyword evidence="2" id="KW-0863">Zinc-finger</keyword>
<dbReference type="Proteomes" id="UP000287033">
    <property type="component" value="Unassembled WGS sequence"/>
</dbReference>
<sequence>TTKSKASNSPKPGSGAEQSDEYKKPFNVATLPMTRCKLLQYKSKITFDHRTAHKKLLVRDDYTHLSVANQLQPYPDHPGRFVNCVQVLGLQSFSSGCHYWEVNNEGSNFWAIGLAYVSLDRQGSRSRLGRSPLSWCLESFGQKLSVWHKGQEAILHVSQPRIIGVHLDYNQGIVAFYSVTDSMMRLFYYEVDFQGRVFPAFWLGNIGTTLSLVQL</sequence>
<feature type="region of interest" description="Disordered" evidence="4">
    <location>
        <begin position="1"/>
        <end position="21"/>
    </location>
</feature>